<dbReference type="PIRSF" id="PIRSF005096">
    <property type="entry name" value="GALM"/>
    <property type="match status" value="1"/>
</dbReference>
<sequence>MPTADRTRFGVTPDGEVVERVTLRNAGGMQVDVITLGASLQGVQVPDREGRLGHVLLGHDTLEPYLRQPHFMGACVGRYANRIGGAAFTLDGRRFRITANEGSNALHGGVRGLDKVVWRIESADPHQVVLRHVSPDGDQGFPGELTITATYRLAPEADQLDLILEAVTDAPTVVSLAPHGYFNLAGADGGRDVMDHHLTLAASAYTPVDEGLIPTGEIRPVDDTPFDFRTARRIGDRVRDAHDAQIRIGRGYDHNFVRDEGRTDTPTFAARVTDPASGRAMELLTTEPGLQFYSGNFLTGELIGRNGVAYGQGQGLCLEPQNFPDAPNQPGFPSARLDPGQRYRHHTIWRFSVIP</sequence>
<dbReference type="Gene3D" id="2.70.98.10">
    <property type="match status" value="1"/>
</dbReference>
<dbReference type="UniPathway" id="UPA00242"/>
<feature type="binding site" evidence="8">
    <location>
        <begin position="81"/>
        <end position="82"/>
    </location>
    <ligand>
        <name>beta-D-galactose</name>
        <dbReference type="ChEBI" id="CHEBI:27667"/>
    </ligand>
</feature>
<dbReference type="CDD" id="cd09019">
    <property type="entry name" value="galactose_mutarotase_like"/>
    <property type="match status" value="1"/>
</dbReference>
<evidence type="ECO:0000256" key="8">
    <source>
        <dbReference type="PIRSR" id="PIRSR005096-3"/>
    </source>
</evidence>
<evidence type="ECO:0000313" key="10">
    <source>
        <dbReference type="Proteomes" id="UP000016569"/>
    </source>
</evidence>
<dbReference type="GO" id="GO:0004034">
    <property type="term" value="F:aldose 1-epimerase activity"/>
    <property type="evidence" value="ECO:0007669"/>
    <property type="project" value="UniProtKB-EC"/>
</dbReference>
<gene>
    <name evidence="9" type="ORF">MBEBAB_1005</name>
</gene>
<keyword evidence="3 5" id="KW-0413">Isomerase</keyword>
<evidence type="ECO:0000256" key="5">
    <source>
        <dbReference type="PIRNR" id="PIRNR005096"/>
    </source>
</evidence>
<accession>A0A8E0NBB4</accession>
<keyword evidence="4 5" id="KW-0119">Carbohydrate metabolism</keyword>
<dbReference type="PANTHER" id="PTHR10091:SF0">
    <property type="entry name" value="GALACTOSE MUTAROTASE"/>
    <property type="match status" value="1"/>
</dbReference>
<evidence type="ECO:0000256" key="7">
    <source>
        <dbReference type="PIRSR" id="PIRSR005096-2"/>
    </source>
</evidence>
<dbReference type="AlphaFoldDB" id="A0A8E0NBB4"/>
<evidence type="ECO:0000256" key="1">
    <source>
        <dbReference type="ARBA" id="ARBA00005028"/>
    </source>
</evidence>
<feature type="active site" description="Proton acceptor" evidence="6">
    <location>
        <position position="319"/>
    </location>
</feature>
<dbReference type="SUPFAM" id="SSF74650">
    <property type="entry name" value="Galactose mutarotase-like"/>
    <property type="match status" value="1"/>
</dbReference>
<organism evidence="9 10">
    <name type="scientific">Brevundimonas abyssalis TAR-001</name>
    <dbReference type="NCBI Taxonomy" id="1391729"/>
    <lineage>
        <taxon>Bacteria</taxon>
        <taxon>Pseudomonadati</taxon>
        <taxon>Pseudomonadota</taxon>
        <taxon>Alphaproteobacteria</taxon>
        <taxon>Caulobacterales</taxon>
        <taxon>Caulobacteraceae</taxon>
        <taxon>Brevundimonas</taxon>
    </lineage>
</organism>
<reference evidence="10" key="1">
    <citation type="journal article" date="2013" name="Genome Announc.">
        <title>Draft Genome Sequence of the Dimorphic Prosthecate Bacterium Brevundimonas abyssalis TAR-001T.</title>
        <authorList>
            <person name="Tsubouchi T."/>
            <person name="Nishi S."/>
            <person name="Usui K."/>
            <person name="Shimane Y."/>
            <person name="Takaki Y."/>
            <person name="Maruyama T."/>
            <person name="Hatada Y."/>
        </authorList>
    </citation>
    <scope>NUCLEOTIDE SEQUENCE [LARGE SCALE GENOMIC DNA]</scope>
    <source>
        <strain evidence="10">TAR-001</strain>
    </source>
</reference>
<dbReference type="Pfam" id="PF01263">
    <property type="entry name" value="Aldose_epim"/>
    <property type="match status" value="1"/>
</dbReference>
<comment type="caution">
    <text evidence="9">The sequence shown here is derived from an EMBL/GenBank/DDBJ whole genome shotgun (WGS) entry which is preliminary data.</text>
</comment>
<comment type="catalytic activity">
    <reaction evidence="5">
        <text>alpha-D-glucose = beta-D-glucose</text>
        <dbReference type="Rhea" id="RHEA:10264"/>
        <dbReference type="ChEBI" id="CHEBI:15903"/>
        <dbReference type="ChEBI" id="CHEBI:17925"/>
        <dbReference type="EC" id="5.1.3.3"/>
    </reaction>
</comment>
<dbReference type="RefSeq" id="WP_021696851.1">
    <property type="nucleotide sequence ID" value="NZ_BATC01000011.1"/>
</dbReference>
<dbReference type="GO" id="GO:0030246">
    <property type="term" value="F:carbohydrate binding"/>
    <property type="evidence" value="ECO:0007669"/>
    <property type="project" value="InterPro"/>
</dbReference>
<feature type="active site" description="Proton donor" evidence="6">
    <location>
        <position position="179"/>
    </location>
</feature>
<evidence type="ECO:0000256" key="6">
    <source>
        <dbReference type="PIRSR" id="PIRSR005096-1"/>
    </source>
</evidence>
<evidence type="ECO:0000313" key="9">
    <source>
        <dbReference type="EMBL" id="GAD58755.1"/>
    </source>
</evidence>
<dbReference type="InterPro" id="IPR008183">
    <property type="entry name" value="Aldose_1/G6P_1-epimerase"/>
</dbReference>
<dbReference type="InterPro" id="IPR011013">
    <property type="entry name" value="Gal_mutarotase_sf_dom"/>
</dbReference>
<keyword evidence="10" id="KW-1185">Reference proteome</keyword>
<feature type="binding site" evidence="8">
    <location>
        <begin position="179"/>
        <end position="181"/>
    </location>
    <ligand>
        <name>beta-D-galactose</name>
        <dbReference type="ChEBI" id="CHEBI:27667"/>
    </ligand>
</feature>
<dbReference type="GO" id="GO:0033499">
    <property type="term" value="P:galactose catabolic process via UDP-galactose, Leloir pathway"/>
    <property type="evidence" value="ECO:0007669"/>
    <property type="project" value="TreeGrafter"/>
</dbReference>
<dbReference type="InterPro" id="IPR015443">
    <property type="entry name" value="Aldose_1-epimerase"/>
</dbReference>
<dbReference type="InterPro" id="IPR047215">
    <property type="entry name" value="Galactose_mutarotase-like"/>
</dbReference>
<dbReference type="EC" id="5.1.3.3" evidence="5"/>
<comment type="similarity">
    <text evidence="2 5">Belongs to the aldose epimerase family.</text>
</comment>
<dbReference type="GO" id="GO:0006006">
    <property type="term" value="P:glucose metabolic process"/>
    <property type="evidence" value="ECO:0007669"/>
    <property type="project" value="TreeGrafter"/>
</dbReference>
<dbReference type="Proteomes" id="UP000016569">
    <property type="component" value="Unassembled WGS sequence"/>
</dbReference>
<proteinExistence type="inferred from homology"/>
<dbReference type="PANTHER" id="PTHR10091">
    <property type="entry name" value="ALDOSE-1-EPIMERASE"/>
    <property type="match status" value="1"/>
</dbReference>
<evidence type="ECO:0000256" key="3">
    <source>
        <dbReference type="ARBA" id="ARBA00023235"/>
    </source>
</evidence>
<name>A0A8E0NBB4_9CAUL</name>
<evidence type="ECO:0000256" key="4">
    <source>
        <dbReference type="ARBA" id="ARBA00023277"/>
    </source>
</evidence>
<dbReference type="InterPro" id="IPR014718">
    <property type="entry name" value="GH-type_carb-bd"/>
</dbReference>
<feature type="binding site" evidence="7">
    <location>
        <position position="253"/>
    </location>
    <ligand>
        <name>beta-D-galactose</name>
        <dbReference type="ChEBI" id="CHEBI:27667"/>
    </ligand>
</feature>
<comment type="pathway">
    <text evidence="1 5">Carbohydrate metabolism; hexose metabolism.</text>
</comment>
<dbReference type="NCBIfam" id="NF008277">
    <property type="entry name" value="PRK11055.1"/>
    <property type="match status" value="1"/>
</dbReference>
<evidence type="ECO:0000256" key="2">
    <source>
        <dbReference type="ARBA" id="ARBA00006206"/>
    </source>
</evidence>
<dbReference type="EMBL" id="BATC01000011">
    <property type="protein sequence ID" value="GAD58755.1"/>
    <property type="molecule type" value="Genomic_DNA"/>
</dbReference>
<protein>
    <recommendedName>
        <fullName evidence="5">Aldose 1-epimerase</fullName>
        <ecNumber evidence="5">5.1.3.3</ecNumber>
    </recommendedName>
</protein>